<reference evidence="3 4" key="1">
    <citation type="submission" date="2014-09" db="EMBL/GenBank/DDBJ databases">
        <title>Genome sequencing and annotation of Bacillus Okhensis strain Kh10-101T.</title>
        <authorList>
            <person name="Prakash J.S."/>
        </authorList>
    </citation>
    <scope>NUCLEOTIDE SEQUENCE [LARGE SCALE GENOMIC DNA]</scope>
    <source>
        <strain evidence="4">Kh10-101T</strain>
    </source>
</reference>
<protein>
    <recommendedName>
        <fullName evidence="2">Helix-hairpin-helix DNA-binding motif class 1 domain-containing protein</fullName>
    </recommendedName>
</protein>
<name>A0A0B0IPF6_9BACI</name>
<proteinExistence type="predicted"/>
<keyword evidence="1" id="KW-0812">Transmembrane</keyword>
<dbReference type="Gene3D" id="3.10.20.600">
    <property type="match status" value="1"/>
</dbReference>
<dbReference type="OrthoDB" id="9790239at2"/>
<dbReference type="AlphaFoldDB" id="A0A0B0IPF6"/>
<dbReference type="GO" id="GO:0006281">
    <property type="term" value="P:DNA repair"/>
    <property type="evidence" value="ECO:0007669"/>
    <property type="project" value="InterPro"/>
</dbReference>
<gene>
    <name evidence="3" type="ORF">LQ50_01140</name>
</gene>
<dbReference type="eggNOG" id="COG1555">
    <property type="taxonomic scope" value="Bacteria"/>
</dbReference>
<accession>A0A0B0IPF6</accession>
<keyword evidence="1" id="KW-0472">Membrane</keyword>
<keyword evidence="4" id="KW-1185">Reference proteome</keyword>
<organism evidence="3 4">
    <name type="scientific">Halalkalibacter okhensis</name>
    <dbReference type="NCBI Taxonomy" id="333138"/>
    <lineage>
        <taxon>Bacteria</taxon>
        <taxon>Bacillati</taxon>
        <taxon>Bacillota</taxon>
        <taxon>Bacilli</taxon>
        <taxon>Bacillales</taxon>
        <taxon>Bacillaceae</taxon>
        <taxon>Halalkalibacter</taxon>
    </lineage>
</organism>
<dbReference type="GO" id="GO:0015627">
    <property type="term" value="C:type II protein secretion system complex"/>
    <property type="evidence" value="ECO:0007669"/>
    <property type="project" value="TreeGrafter"/>
</dbReference>
<dbReference type="SMART" id="SM00278">
    <property type="entry name" value="HhH1"/>
    <property type="match status" value="2"/>
</dbReference>
<dbReference type="GO" id="GO:0015628">
    <property type="term" value="P:protein secretion by the type II secretion system"/>
    <property type="evidence" value="ECO:0007669"/>
    <property type="project" value="TreeGrafter"/>
</dbReference>
<dbReference type="Pfam" id="PF12836">
    <property type="entry name" value="HHH_3"/>
    <property type="match status" value="1"/>
</dbReference>
<dbReference type="RefSeq" id="WP_034625102.1">
    <property type="nucleotide sequence ID" value="NZ_JRJU01000001.1"/>
</dbReference>
<feature type="transmembrane region" description="Helical" evidence="1">
    <location>
        <begin position="12"/>
        <end position="29"/>
    </location>
</feature>
<evidence type="ECO:0000259" key="2">
    <source>
        <dbReference type="SMART" id="SM00278"/>
    </source>
</evidence>
<evidence type="ECO:0000313" key="3">
    <source>
        <dbReference type="EMBL" id="KHF41924.1"/>
    </source>
</evidence>
<evidence type="ECO:0000256" key="1">
    <source>
        <dbReference type="SAM" id="Phobius"/>
    </source>
</evidence>
<comment type="caution">
    <text evidence="3">The sequence shown here is derived from an EMBL/GenBank/DDBJ whole genome shotgun (WGS) entry which is preliminary data.</text>
</comment>
<dbReference type="Gene3D" id="1.10.150.280">
    <property type="entry name" value="AF1531-like domain"/>
    <property type="match status" value="1"/>
</dbReference>
<feature type="domain" description="Helix-hairpin-helix DNA-binding motif class 1" evidence="2">
    <location>
        <begin position="179"/>
        <end position="198"/>
    </location>
</feature>
<dbReference type="STRING" id="333138.LQ50_01140"/>
<dbReference type="SUPFAM" id="SSF47781">
    <property type="entry name" value="RuvA domain 2-like"/>
    <property type="match status" value="1"/>
</dbReference>
<dbReference type="InterPro" id="IPR051675">
    <property type="entry name" value="Endo/Exo/Phosphatase_dom_1"/>
</dbReference>
<dbReference type="Proteomes" id="UP000030832">
    <property type="component" value="Unassembled WGS sequence"/>
</dbReference>
<dbReference type="Pfam" id="PF10531">
    <property type="entry name" value="SLBB"/>
    <property type="match status" value="1"/>
</dbReference>
<dbReference type="InterPro" id="IPR019554">
    <property type="entry name" value="Soluble_ligand-bd"/>
</dbReference>
<dbReference type="EMBL" id="JRJU01000001">
    <property type="protein sequence ID" value="KHF41924.1"/>
    <property type="molecule type" value="Genomic_DNA"/>
</dbReference>
<dbReference type="PANTHER" id="PTHR21180:SF32">
    <property type="entry name" value="ENDONUCLEASE_EXONUCLEASE_PHOSPHATASE FAMILY DOMAIN-CONTAINING PROTEIN 1"/>
    <property type="match status" value="1"/>
</dbReference>
<sequence length="202" mass="22155">MKNLARLKPFGAIGAIILLVSLVLFLHLINPKEEEVMIDWNEYQVKHHSDEPESGDSESKTSLMVDVKGSIRSPGVYELEVGSRIFDAIEIAGGFSSDANELNINLAQLLHDEMLIYVPAEGEEEVLELASSAVEERDGKISINDATAVELEQLPGIGPSKAAAIITYREEHGPFKGIDDLVQVSGIGPKSIEKLQEFLIFR</sequence>
<dbReference type="InterPro" id="IPR004509">
    <property type="entry name" value="Competence_ComEA_HhH"/>
</dbReference>
<dbReference type="NCBIfam" id="TIGR00426">
    <property type="entry name" value="competence protein ComEA helix-hairpin-helix repeat region"/>
    <property type="match status" value="1"/>
</dbReference>
<dbReference type="PANTHER" id="PTHR21180">
    <property type="entry name" value="ENDONUCLEASE/EXONUCLEASE/PHOSPHATASE FAMILY DOMAIN-CONTAINING PROTEIN 1"/>
    <property type="match status" value="1"/>
</dbReference>
<dbReference type="InterPro" id="IPR010994">
    <property type="entry name" value="RuvA_2-like"/>
</dbReference>
<dbReference type="GO" id="GO:0003677">
    <property type="term" value="F:DNA binding"/>
    <property type="evidence" value="ECO:0007669"/>
    <property type="project" value="InterPro"/>
</dbReference>
<feature type="domain" description="Helix-hairpin-helix DNA-binding motif class 1" evidence="2">
    <location>
        <begin position="149"/>
        <end position="168"/>
    </location>
</feature>
<dbReference type="InterPro" id="IPR003583">
    <property type="entry name" value="Hlx-hairpin-Hlx_DNA-bd_motif"/>
</dbReference>
<keyword evidence="1" id="KW-1133">Transmembrane helix</keyword>
<evidence type="ECO:0000313" key="4">
    <source>
        <dbReference type="Proteomes" id="UP000030832"/>
    </source>
</evidence>